<proteinExistence type="predicted"/>
<keyword evidence="2" id="KW-1185">Reference proteome</keyword>
<reference evidence="1 2" key="1">
    <citation type="submission" date="2016-03" db="EMBL/GenBank/DDBJ databases">
        <title>EvidentialGene: Evidence-directed Construction of Genes on Genomes.</title>
        <authorList>
            <person name="Gilbert D.G."/>
            <person name="Choi J.-H."/>
            <person name="Mockaitis K."/>
            <person name="Colbourne J."/>
            <person name="Pfrender M."/>
        </authorList>
    </citation>
    <scope>NUCLEOTIDE SEQUENCE [LARGE SCALE GENOMIC DNA]</scope>
    <source>
        <strain evidence="1 2">Xinb3</strain>
        <tissue evidence="1">Complete organism</tissue>
    </source>
</reference>
<dbReference type="EMBL" id="LRGB01002060">
    <property type="protein sequence ID" value="KZS09552.1"/>
    <property type="molecule type" value="Genomic_DNA"/>
</dbReference>
<evidence type="ECO:0000313" key="2">
    <source>
        <dbReference type="Proteomes" id="UP000076858"/>
    </source>
</evidence>
<accession>A0A164SEL4</accession>
<evidence type="ECO:0000313" key="1">
    <source>
        <dbReference type="EMBL" id="KZS09552.1"/>
    </source>
</evidence>
<organism evidence="1 2">
    <name type="scientific">Daphnia magna</name>
    <dbReference type="NCBI Taxonomy" id="35525"/>
    <lineage>
        <taxon>Eukaryota</taxon>
        <taxon>Metazoa</taxon>
        <taxon>Ecdysozoa</taxon>
        <taxon>Arthropoda</taxon>
        <taxon>Crustacea</taxon>
        <taxon>Branchiopoda</taxon>
        <taxon>Diplostraca</taxon>
        <taxon>Cladocera</taxon>
        <taxon>Anomopoda</taxon>
        <taxon>Daphniidae</taxon>
        <taxon>Daphnia</taxon>
    </lineage>
</organism>
<comment type="caution">
    <text evidence="1">The sequence shown here is derived from an EMBL/GenBank/DDBJ whole genome shotgun (WGS) entry which is preliminary data.</text>
</comment>
<sequence>MSRVGTEAAVALLYNAARVSTLTHDNVLDASYAQSPSFIFFHGRQYGRSGIVWTWTFIITILKKAEQIFQGRFLSYFNGNTRSEHMFVPISAFMSDTGSEPGFVHVLSSVCYAGSEPVFIPESSSVGDTGSEHGIVLV</sequence>
<protein>
    <submittedName>
        <fullName evidence="1">Uncharacterized protein</fullName>
    </submittedName>
</protein>
<name>A0A164SEL4_9CRUS</name>
<dbReference type="AlphaFoldDB" id="A0A164SEL4"/>
<gene>
    <name evidence="1" type="ORF">APZ42_026223</name>
</gene>
<dbReference type="Proteomes" id="UP000076858">
    <property type="component" value="Unassembled WGS sequence"/>
</dbReference>